<evidence type="ECO:0000313" key="2">
    <source>
        <dbReference type="Proteomes" id="UP000680045"/>
    </source>
</evidence>
<dbReference type="EMBL" id="JAGTPW010000017">
    <property type="protein sequence ID" value="MBR8644832.1"/>
    <property type="molecule type" value="Genomic_DNA"/>
</dbReference>
<organism evidence="1 2">
    <name type="scientific">Peribacillus frigoritolerans</name>
    <dbReference type="NCBI Taxonomy" id="450367"/>
    <lineage>
        <taxon>Bacteria</taxon>
        <taxon>Bacillati</taxon>
        <taxon>Bacillota</taxon>
        <taxon>Bacilli</taxon>
        <taxon>Bacillales</taxon>
        <taxon>Bacillaceae</taxon>
        <taxon>Peribacillus</taxon>
    </lineage>
</organism>
<accession>A0A941FRI9</accession>
<evidence type="ECO:0000313" key="1">
    <source>
        <dbReference type="EMBL" id="MBR8644832.1"/>
    </source>
</evidence>
<dbReference type="Proteomes" id="UP000680045">
    <property type="component" value="Unassembled WGS sequence"/>
</dbReference>
<dbReference type="AlphaFoldDB" id="A0A941FRI9"/>
<comment type="caution">
    <text evidence="1">The sequence shown here is derived from an EMBL/GenBank/DDBJ whole genome shotgun (WGS) entry which is preliminary data.</text>
</comment>
<reference evidence="1" key="1">
    <citation type="submission" date="2021-04" db="EMBL/GenBank/DDBJ databases">
        <title>Whole genome sequencing of Enterococci isolates from hospitalized patients.</title>
        <authorList>
            <person name="Ogoti B.M."/>
            <person name="Onyambu F.G."/>
        </authorList>
    </citation>
    <scope>NUCLEOTIDE SEQUENCE</scope>
    <source>
        <strain evidence="1">242</strain>
    </source>
</reference>
<sequence>MGDGKLNNGVSGKMIRKGEYAIYNGKEYRFIESDAVEGIELISNDKKI</sequence>
<proteinExistence type="predicted"/>
<protein>
    <submittedName>
        <fullName evidence="1">Uncharacterized protein</fullName>
    </submittedName>
</protein>
<name>A0A941FRI9_9BACI</name>
<gene>
    <name evidence="1" type="ORF">KEH51_11725</name>
</gene>